<evidence type="ECO:0000313" key="2">
    <source>
        <dbReference type="EMBL" id="KFN90907.1"/>
    </source>
</evidence>
<dbReference type="Pfam" id="PF13460">
    <property type="entry name" value="NAD_binding_10"/>
    <property type="match status" value="1"/>
</dbReference>
<dbReference type="InterPro" id="IPR016040">
    <property type="entry name" value="NAD(P)-bd_dom"/>
</dbReference>
<accession>A0A091C492</accession>
<protein>
    <submittedName>
        <fullName evidence="2">Nucleoside-diphosphate-sugar epimerase</fullName>
    </submittedName>
</protein>
<keyword evidence="3" id="KW-1185">Reference proteome</keyword>
<dbReference type="Proteomes" id="UP000029381">
    <property type="component" value="Unassembled WGS sequence"/>
</dbReference>
<proteinExistence type="predicted"/>
<dbReference type="EMBL" id="JPVT01000125">
    <property type="protein sequence ID" value="KFN90907.1"/>
    <property type="molecule type" value="Genomic_DNA"/>
</dbReference>
<dbReference type="CDD" id="cd05243">
    <property type="entry name" value="SDR_a5"/>
    <property type="match status" value="1"/>
</dbReference>
<dbReference type="SUPFAM" id="SSF51735">
    <property type="entry name" value="NAD(P)-binding Rossmann-fold domains"/>
    <property type="match status" value="1"/>
</dbReference>
<dbReference type="PANTHER" id="PTHR15020">
    <property type="entry name" value="FLAVIN REDUCTASE-RELATED"/>
    <property type="match status" value="1"/>
</dbReference>
<evidence type="ECO:0000259" key="1">
    <source>
        <dbReference type="Pfam" id="PF13460"/>
    </source>
</evidence>
<dbReference type="PANTHER" id="PTHR15020:SF50">
    <property type="entry name" value="UPF0659 PROTEIN YMR090W"/>
    <property type="match status" value="1"/>
</dbReference>
<evidence type="ECO:0000313" key="3">
    <source>
        <dbReference type="Proteomes" id="UP000029381"/>
    </source>
</evidence>
<organism evidence="2 3">
    <name type="scientific">Tetragenococcus muriaticus 3MR10-3</name>
    <dbReference type="NCBI Taxonomy" id="1302648"/>
    <lineage>
        <taxon>Bacteria</taxon>
        <taxon>Bacillati</taxon>
        <taxon>Bacillota</taxon>
        <taxon>Bacilli</taxon>
        <taxon>Lactobacillales</taxon>
        <taxon>Enterococcaceae</taxon>
        <taxon>Tetragenococcus</taxon>
    </lineage>
</organism>
<dbReference type="RefSeq" id="WP_028789434.1">
    <property type="nucleotide sequence ID" value="NZ_JPVT01000125.1"/>
</dbReference>
<dbReference type="PATRIC" id="fig|1302648.3.peg.1232"/>
<dbReference type="AlphaFoldDB" id="A0A091C492"/>
<gene>
    <name evidence="2" type="ORF">TMU3MR103_1265</name>
</gene>
<comment type="caution">
    <text evidence="2">The sequence shown here is derived from an EMBL/GenBank/DDBJ whole genome shotgun (WGS) entry which is preliminary data.</text>
</comment>
<feature type="domain" description="NAD(P)-binding" evidence="1">
    <location>
        <begin position="7"/>
        <end position="198"/>
    </location>
</feature>
<reference evidence="2 3" key="1">
    <citation type="submission" date="2014-08" db="EMBL/GenBank/DDBJ databases">
        <title>Genome sequence of Tetragenococcus muriaticus.</title>
        <authorList>
            <person name="Chuea-nongthon C."/>
            <person name="Rodtong S."/>
            <person name="Yongsawatdigul J."/>
            <person name="Steele J.L."/>
            <person name="Liu X.-y."/>
            <person name="Speers J."/>
            <person name="Glasner J.D."/>
            <person name="Neeno-Eckwall E.C."/>
        </authorList>
    </citation>
    <scope>NUCLEOTIDE SEQUENCE [LARGE SCALE GENOMIC DNA]</scope>
    <source>
        <strain evidence="2 3">3MR10-3</strain>
    </source>
</reference>
<name>A0A091C492_9ENTE</name>
<dbReference type="InterPro" id="IPR036291">
    <property type="entry name" value="NAD(P)-bd_dom_sf"/>
</dbReference>
<dbReference type="Gene3D" id="3.40.50.720">
    <property type="entry name" value="NAD(P)-binding Rossmann-like Domain"/>
    <property type="match status" value="1"/>
</dbReference>
<sequence length="222" mass="23961">MNVLVIGAHGSVGNLVVDKLQENSQHTPIAMVRKKEQQESFQNQGVKTVLANLEDSIDTLVQAASGADAIVFAAGSGGSTGADKTMFVDLDGAVKSVEAAKKANIDQFVIVSAMGSQQWLEPHPEWLEKLGPYYPAKFYADQWLKNSGLNYTIVRPGLLSDDEAKGKIQVADTPDAFGDQTDITRSDVAQIVVESLANEHTKKKEFDVVNGDTKISEALDQL</sequence>